<dbReference type="GO" id="GO:0008677">
    <property type="term" value="F:2-dehydropantoate 2-reductase activity"/>
    <property type="evidence" value="ECO:0007669"/>
    <property type="project" value="InterPro"/>
</dbReference>
<dbReference type="InterPro" id="IPR036291">
    <property type="entry name" value="NAD(P)-bd_dom_sf"/>
</dbReference>
<dbReference type="InterPro" id="IPR003710">
    <property type="entry name" value="ApbA"/>
</dbReference>
<dbReference type="OrthoDB" id="3609at2759"/>
<dbReference type="SUPFAM" id="SSF48179">
    <property type="entry name" value="6-phosphogluconate dehydrogenase C-terminal domain-like"/>
    <property type="match status" value="1"/>
</dbReference>
<dbReference type="NCBIfam" id="TIGR00745">
    <property type="entry name" value="apbA_panE"/>
    <property type="match status" value="1"/>
</dbReference>
<evidence type="ECO:0000256" key="2">
    <source>
        <dbReference type="ARBA" id="ARBA00022857"/>
    </source>
</evidence>
<dbReference type="Pfam" id="PF02558">
    <property type="entry name" value="ApbA"/>
    <property type="match status" value="1"/>
</dbReference>
<evidence type="ECO:0000256" key="1">
    <source>
        <dbReference type="ARBA" id="ARBA00007870"/>
    </source>
</evidence>
<dbReference type="Gene3D" id="1.10.1040.10">
    <property type="entry name" value="N-(1-d-carboxylethyl)-l-norvaline Dehydrogenase, domain 2"/>
    <property type="match status" value="1"/>
</dbReference>
<dbReference type="Pfam" id="PF08546">
    <property type="entry name" value="ApbA_C"/>
    <property type="match status" value="1"/>
</dbReference>
<keyword evidence="2" id="KW-0521">NADP</keyword>
<proteinExistence type="inferred from homology"/>
<evidence type="ECO:0000259" key="5">
    <source>
        <dbReference type="Pfam" id="PF08546"/>
    </source>
</evidence>
<feature type="domain" description="Ketopantoate reductase C-terminal" evidence="5">
    <location>
        <begin position="190"/>
        <end position="306"/>
    </location>
</feature>
<dbReference type="GO" id="GO:0015940">
    <property type="term" value="P:pantothenate biosynthetic process"/>
    <property type="evidence" value="ECO:0007669"/>
    <property type="project" value="InterPro"/>
</dbReference>
<gene>
    <name evidence="6" type="ORF">FVE85_3921</name>
</gene>
<evidence type="ECO:0000256" key="3">
    <source>
        <dbReference type="ARBA" id="ARBA00023002"/>
    </source>
</evidence>
<dbReference type="GO" id="GO:0005737">
    <property type="term" value="C:cytoplasm"/>
    <property type="evidence" value="ECO:0007669"/>
    <property type="project" value="TreeGrafter"/>
</dbReference>
<evidence type="ECO:0000313" key="7">
    <source>
        <dbReference type="Proteomes" id="UP000324585"/>
    </source>
</evidence>
<dbReference type="Proteomes" id="UP000324585">
    <property type="component" value="Unassembled WGS sequence"/>
</dbReference>
<dbReference type="PANTHER" id="PTHR21708:SF26">
    <property type="entry name" value="2-DEHYDROPANTOATE 2-REDUCTASE"/>
    <property type="match status" value="1"/>
</dbReference>
<dbReference type="SUPFAM" id="SSF51735">
    <property type="entry name" value="NAD(P)-binding Rossmann-fold domains"/>
    <property type="match status" value="1"/>
</dbReference>
<dbReference type="PANTHER" id="PTHR21708">
    <property type="entry name" value="PROBABLE 2-DEHYDROPANTOATE 2-REDUCTASE"/>
    <property type="match status" value="1"/>
</dbReference>
<keyword evidence="7" id="KW-1185">Reference proteome</keyword>
<comment type="caution">
    <text evidence="6">The sequence shown here is derived from an EMBL/GenBank/DDBJ whole genome shotgun (WGS) entry which is preliminary data.</text>
</comment>
<dbReference type="Gene3D" id="3.40.50.720">
    <property type="entry name" value="NAD(P)-binding Rossmann-like Domain"/>
    <property type="match status" value="1"/>
</dbReference>
<feature type="domain" description="Ketopantoate reductase N-terminal" evidence="4">
    <location>
        <begin position="7"/>
        <end position="157"/>
    </location>
</feature>
<dbReference type="OMA" id="WDYVVVT"/>
<comment type="similarity">
    <text evidence="1">Belongs to the ketopantoate reductase family.</text>
</comment>
<sequence length="319" mass="35158">MAAFDKVVVVGAGAVGGYYGMQLLNSGVEVHFVFRSDYDAVRENGLTIKYSNGSVQNVLLPHIYASPDVVPPHLAVPVVILATKTISEQDTLRATLAPVVTAHTQVILVMQNGIGVEDRLAQMFPQVAVVAAVPYLAASRVEPGVVHHFGVGAVKLAAQSLRERSDTCVLERLHEMWTRASVPCEIMELTTARWRKLCWNIPFAGLCCKYKKDTMQVIQEHGPELEELIHEVVRAGRACGSDIPDDMTERIVSLTLSFPAYKPSTLLDLELGRLIEIQEIFLEPPRLARQWHCDMPLTEALAKELATLNEAVCKGHSKE</sequence>
<dbReference type="InterPro" id="IPR013752">
    <property type="entry name" value="KPA_reductase"/>
</dbReference>
<evidence type="ECO:0000313" key="6">
    <source>
        <dbReference type="EMBL" id="KAA8493946.1"/>
    </source>
</evidence>
<dbReference type="InterPro" id="IPR013328">
    <property type="entry name" value="6PGD_dom2"/>
</dbReference>
<dbReference type="InterPro" id="IPR051402">
    <property type="entry name" value="KPR-Related"/>
</dbReference>
<name>A0A5J4YRM1_PORPP</name>
<dbReference type="InterPro" id="IPR013332">
    <property type="entry name" value="KPR_N"/>
</dbReference>
<evidence type="ECO:0000259" key="4">
    <source>
        <dbReference type="Pfam" id="PF02558"/>
    </source>
</evidence>
<dbReference type="EMBL" id="VRMN01000005">
    <property type="protein sequence ID" value="KAA8493946.1"/>
    <property type="molecule type" value="Genomic_DNA"/>
</dbReference>
<reference evidence="7" key="1">
    <citation type="journal article" date="2019" name="Nat. Commun.">
        <title>Expansion of phycobilisome linker gene families in mesophilic red algae.</title>
        <authorList>
            <person name="Lee J."/>
            <person name="Kim D."/>
            <person name="Bhattacharya D."/>
            <person name="Yoon H.S."/>
        </authorList>
    </citation>
    <scope>NUCLEOTIDE SEQUENCE [LARGE SCALE GENOMIC DNA]</scope>
    <source>
        <strain evidence="7">CCMP 1328</strain>
    </source>
</reference>
<accession>A0A5J4YRM1</accession>
<protein>
    <submittedName>
        <fullName evidence="6">Putative 2-dehydropantoate 2-reductase</fullName>
    </submittedName>
</protein>
<organism evidence="6 7">
    <name type="scientific">Porphyridium purpureum</name>
    <name type="common">Red alga</name>
    <name type="synonym">Porphyridium cruentum</name>
    <dbReference type="NCBI Taxonomy" id="35688"/>
    <lineage>
        <taxon>Eukaryota</taxon>
        <taxon>Rhodophyta</taxon>
        <taxon>Bangiophyceae</taxon>
        <taxon>Porphyridiales</taxon>
        <taxon>Porphyridiaceae</taxon>
        <taxon>Porphyridium</taxon>
    </lineage>
</organism>
<dbReference type="InterPro" id="IPR008927">
    <property type="entry name" value="6-PGluconate_DH-like_C_sf"/>
</dbReference>
<dbReference type="AlphaFoldDB" id="A0A5J4YRM1"/>
<keyword evidence="3" id="KW-0560">Oxidoreductase</keyword>